<evidence type="ECO:0000313" key="1">
    <source>
        <dbReference type="EMBL" id="TDG36836.1"/>
    </source>
</evidence>
<protein>
    <recommendedName>
        <fullName evidence="3">Outer membrane protein beta-barrel domain-containing protein</fullName>
    </recommendedName>
</protein>
<proteinExistence type="predicted"/>
<accession>A0A4R5MMU3</accession>
<dbReference type="AlphaFoldDB" id="A0A4R5MMU3"/>
<name>A0A4R5MMU3_9SPHI</name>
<evidence type="ECO:0000313" key="2">
    <source>
        <dbReference type="Proteomes" id="UP000295668"/>
    </source>
</evidence>
<dbReference type="RefSeq" id="WP_133261782.1">
    <property type="nucleotide sequence ID" value="NZ_SJCY01000003.1"/>
</dbReference>
<dbReference type="Proteomes" id="UP000295668">
    <property type="component" value="Unassembled WGS sequence"/>
</dbReference>
<evidence type="ECO:0008006" key="3">
    <source>
        <dbReference type="Google" id="ProtNLM"/>
    </source>
</evidence>
<organism evidence="1 2">
    <name type="scientific">Pedobacter changchengzhani</name>
    <dbReference type="NCBI Taxonomy" id="2529274"/>
    <lineage>
        <taxon>Bacteria</taxon>
        <taxon>Pseudomonadati</taxon>
        <taxon>Bacteroidota</taxon>
        <taxon>Sphingobacteriia</taxon>
        <taxon>Sphingobacteriales</taxon>
        <taxon>Sphingobacteriaceae</taxon>
        <taxon>Pedobacter</taxon>
    </lineage>
</organism>
<keyword evidence="2" id="KW-1185">Reference proteome</keyword>
<reference evidence="1 2" key="1">
    <citation type="submission" date="2019-02" db="EMBL/GenBank/DDBJ databases">
        <title>Pedobacter sp. nov., a novel speices isolated from soil of pinguins habitat in Antarcitica.</title>
        <authorList>
            <person name="He R.-H."/>
        </authorList>
    </citation>
    <scope>NUCLEOTIDE SEQUENCE [LARGE SCALE GENOMIC DNA]</scope>
    <source>
        <strain evidence="1 2">E01020</strain>
    </source>
</reference>
<sequence length="176" mass="19216">MKAKFLILLFLVFGFKAYSQHKNISVGPEINIPSGNASNIVIIGFGGYVKGELGLSQKFSITATGSLTNFLGKKFLGIRSQNLTYLPVRLGVKYHPSENSYFEGQVGTSFPVSGDSKTAFAWSPGLGTFLTTQSGNKLDFSLRYEAQTTTVQNTQLNKSYSSFGYIGLRFGYVFGN</sequence>
<dbReference type="EMBL" id="SJCY01000003">
    <property type="protein sequence ID" value="TDG36836.1"/>
    <property type="molecule type" value="Genomic_DNA"/>
</dbReference>
<comment type="caution">
    <text evidence="1">The sequence shown here is derived from an EMBL/GenBank/DDBJ whole genome shotgun (WGS) entry which is preliminary data.</text>
</comment>
<dbReference type="OrthoDB" id="657299at2"/>
<gene>
    <name evidence="1" type="ORF">EZJ43_06025</name>
</gene>